<organism evidence="2">
    <name type="scientific">uncultured Friedmanniella sp</name>
    <dbReference type="NCBI Taxonomy" id="335381"/>
    <lineage>
        <taxon>Bacteria</taxon>
        <taxon>Bacillati</taxon>
        <taxon>Actinomycetota</taxon>
        <taxon>Actinomycetes</taxon>
        <taxon>Propionibacteriales</taxon>
        <taxon>Nocardioidaceae</taxon>
        <taxon>Friedmanniella</taxon>
        <taxon>environmental samples</taxon>
    </lineage>
</organism>
<gene>
    <name evidence="2" type="ORF">AVDCRST_MAG61-2314</name>
</gene>
<protein>
    <submittedName>
        <fullName evidence="2">Uncharacterized protein</fullName>
    </submittedName>
</protein>
<dbReference type="AlphaFoldDB" id="A0A6J4L464"/>
<sequence>DRPRCHLGHPRSRAQDLDPLHHRDHLAGRRRHPGDPRRHRARLRWSLTLVL</sequence>
<name>A0A6J4L464_9ACTN</name>
<feature type="non-terminal residue" evidence="2">
    <location>
        <position position="51"/>
    </location>
</feature>
<feature type="region of interest" description="Disordered" evidence="1">
    <location>
        <begin position="1"/>
        <end position="39"/>
    </location>
</feature>
<evidence type="ECO:0000256" key="1">
    <source>
        <dbReference type="SAM" id="MobiDB-lite"/>
    </source>
</evidence>
<accession>A0A6J4L464</accession>
<feature type="non-terminal residue" evidence="2">
    <location>
        <position position="1"/>
    </location>
</feature>
<feature type="compositionally biased region" description="Basic and acidic residues" evidence="1">
    <location>
        <begin position="13"/>
        <end position="27"/>
    </location>
</feature>
<feature type="compositionally biased region" description="Basic residues" evidence="1">
    <location>
        <begin position="28"/>
        <end position="39"/>
    </location>
</feature>
<dbReference type="EMBL" id="CADCTT010000296">
    <property type="protein sequence ID" value="CAA9320889.1"/>
    <property type="molecule type" value="Genomic_DNA"/>
</dbReference>
<feature type="compositionally biased region" description="Basic residues" evidence="1">
    <location>
        <begin position="1"/>
        <end position="12"/>
    </location>
</feature>
<proteinExistence type="predicted"/>
<reference evidence="2" key="1">
    <citation type="submission" date="2020-02" db="EMBL/GenBank/DDBJ databases">
        <authorList>
            <person name="Meier V. D."/>
        </authorList>
    </citation>
    <scope>NUCLEOTIDE SEQUENCE</scope>
    <source>
        <strain evidence="2">AVDCRST_MAG61</strain>
    </source>
</reference>
<evidence type="ECO:0000313" key="2">
    <source>
        <dbReference type="EMBL" id="CAA9320889.1"/>
    </source>
</evidence>